<evidence type="ECO:0008006" key="4">
    <source>
        <dbReference type="Google" id="ProtNLM"/>
    </source>
</evidence>
<dbReference type="PANTHER" id="PTHR39153:SF1">
    <property type="entry name" value="AGR244WP"/>
    <property type="match status" value="1"/>
</dbReference>
<reference evidence="2" key="1">
    <citation type="submission" date="2022-10" db="EMBL/GenBank/DDBJ databases">
        <title>Determination and structural analysis of whole genome sequence of Sarocladium strictum F4-1.</title>
        <authorList>
            <person name="Hu L."/>
            <person name="Jiang Y."/>
        </authorList>
    </citation>
    <scope>NUCLEOTIDE SEQUENCE</scope>
    <source>
        <strain evidence="2">F4-1</strain>
    </source>
</reference>
<dbReference type="InterPro" id="IPR038882">
    <property type="entry name" value="Rcf3"/>
</dbReference>
<dbReference type="PANTHER" id="PTHR39153">
    <property type="entry name" value="AGR244WP"/>
    <property type="match status" value="1"/>
</dbReference>
<proteinExistence type="predicted"/>
<evidence type="ECO:0000256" key="1">
    <source>
        <dbReference type="SAM" id="Coils"/>
    </source>
</evidence>
<sequence>MRSHDAMKNEEANQAAWEASKGGIVGAAKMGVVTAIAGAIGFAVSPLYRGTTIQFKVYLQMSGMVLGGMVAAEHKLQEFEAQMRLKRRMIAEQARWERYEQELASSEEK</sequence>
<feature type="coiled-coil region" evidence="1">
    <location>
        <begin position="69"/>
        <end position="109"/>
    </location>
</feature>
<evidence type="ECO:0000313" key="2">
    <source>
        <dbReference type="EMBL" id="KAK0383359.1"/>
    </source>
</evidence>
<organism evidence="2 3">
    <name type="scientific">Sarocladium strictum</name>
    <name type="common">Black bundle disease fungus</name>
    <name type="synonym">Acremonium strictum</name>
    <dbReference type="NCBI Taxonomy" id="5046"/>
    <lineage>
        <taxon>Eukaryota</taxon>
        <taxon>Fungi</taxon>
        <taxon>Dikarya</taxon>
        <taxon>Ascomycota</taxon>
        <taxon>Pezizomycotina</taxon>
        <taxon>Sordariomycetes</taxon>
        <taxon>Hypocreomycetidae</taxon>
        <taxon>Hypocreales</taxon>
        <taxon>Sarocladiaceae</taxon>
        <taxon>Sarocladium</taxon>
    </lineage>
</organism>
<dbReference type="Proteomes" id="UP001175261">
    <property type="component" value="Unassembled WGS sequence"/>
</dbReference>
<keyword evidence="3" id="KW-1185">Reference proteome</keyword>
<name>A0AA39L497_SARSR</name>
<protein>
    <recommendedName>
        <fullName evidence="4">Imidazoleglycerol-phosphate dehydratase</fullName>
    </recommendedName>
</protein>
<accession>A0AA39L497</accession>
<evidence type="ECO:0000313" key="3">
    <source>
        <dbReference type="Proteomes" id="UP001175261"/>
    </source>
</evidence>
<dbReference type="AlphaFoldDB" id="A0AA39L497"/>
<keyword evidence="1" id="KW-0175">Coiled coil</keyword>
<comment type="caution">
    <text evidence="2">The sequence shown here is derived from an EMBL/GenBank/DDBJ whole genome shotgun (WGS) entry which is preliminary data.</text>
</comment>
<gene>
    <name evidence="2" type="ORF">NLU13_9272</name>
</gene>
<dbReference type="EMBL" id="JAPDFR010000009">
    <property type="protein sequence ID" value="KAK0383359.1"/>
    <property type="molecule type" value="Genomic_DNA"/>
</dbReference>